<comment type="similarity">
    <text evidence="3">Belongs to the TRAFAC class myosin-kinesin ATPase superfamily. Kinesin family.</text>
</comment>
<feature type="domain" description="Kinesin motor" evidence="4">
    <location>
        <begin position="1"/>
        <end position="119"/>
    </location>
</feature>
<dbReference type="SMART" id="SM00129">
    <property type="entry name" value="KISc"/>
    <property type="match status" value="1"/>
</dbReference>
<evidence type="ECO:0000313" key="6">
    <source>
        <dbReference type="Proteomes" id="UP001412067"/>
    </source>
</evidence>
<sequence length="151" mass="17023">MFCIMVRTVNLVTREATQSKLWLIDLADSERLANSDAQRERLKEDQHINRSLSAPGDVIFALSNKNSHAPYRNSKLTYLLQDSLGGSAKTLMFVQISLSKNDTTETLSSLNFASRVSGISLSCTKKKVDKLRRECRTPQEKVHIIITIKLI</sequence>
<proteinExistence type="inferred from homology"/>
<reference evidence="5 6" key="1">
    <citation type="journal article" date="2022" name="Nat. Plants">
        <title>Genomes of leafy and leafless Platanthera orchids illuminate the evolution of mycoheterotrophy.</title>
        <authorList>
            <person name="Li M.H."/>
            <person name="Liu K.W."/>
            <person name="Li Z."/>
            <person name="Lu H.C."/>
            <person name="Ye Q.L."/>
            <person name="Zhang D."/>
            <person name="Wang J.Y."/>
            <person name="Li Y.F."/>
            <person name="Zhong Z.M."/>
            <person name="Liu X."/>
            <person name="Yu X."/>
            <person name="Liu D.K."/>
            <person name="Tu X.D."/>
            <person name="Liu B."/>
            <person name="Hao Y."/>
            <person name="Liao X.Y."/>
            <person name="Jiang Y.T."/>
            <person name="Sun W.H."/>
            <person name="Chen J."/>
            <person name="Chen Y.Q."/>
            <person name="Ai Y."/>
            <person name="Zhai J.W."/>
            <person name="Wu S.S."/>
            <person name="Zhou Z."/>
            <person name="Hsiao Y.Y."/>
            <person name="Wu W.L."/>
            <person name="Chen Y.Y."/>
            <person name="Lin Y.F."/>
            <person name="Hsu J.L."/>
            <person name="Li C.Y."/>
            <person name="Wang Z.W."/>
            <person name="Zhao X."/>
            <person name="Zhong W.Y."/>
            <person name="Ma X.K."/>
            <person name="Ma L."/>
            <person name="Huang J."/>
            <person name="Chen G.Z."/>
            <person name="Huang M.Z."/>
            <person name="Huang L."/>
            <person name="Peng D.H."/>
            <person name="Luo Y.B."/>
            <person name="Zou S.Q."/>
            <person name="Chen S.P."/>
            <person name="Lan S."/>
            <person name="Tsai W.C."/>
            <person name="Van de Peer Y."/>
            <person name="Liu Z.J."/>
        </authorList>
    </citation>
    <scope>NUCLEOTIDE SEQUENCE [LARGE SCALE GENOMIC DNA]</scope>
    <source>
        <strain evidence="5">Lor288</strain>
    </source>
</reference>
<dbReference type="InterPro" id="IPR036961">
    <property type="entry name" value="Kinesin_motor_dom_sf"/>
</dbReference>
<dbReference type="Pfam" id="PF00225">
    <property type="entry name" value="Kinesin"/>
    <property type="match status" value="1"/>
</dbReference>
<gene>
    <name evidence="5" type="primary">ATK4</name>
    <name evidence="5" type="ORF">KSP40_PGU010770</name>
</gene>
<accession>A0ABR2M9C3</accession>
<keyword evidence="6" id="KW-1185">Reference proteome</keyword>
<evidence type="ECO:0000259" key="4">
    <source>
        <dbReference type="PROSITE" id="PS50067"/>
    </source>
</evidence>
<keyword evidence="1" id="KW-0493">Microtubule</keyword>
<comment type="caution">
    <text evidence="5">The sequence shown here is derived from an EMBL/GenBank/DDBJ whole genome shotgun (WGS) entry which is preliminary data.</text>
</comment>
<protein>
    <submittedName>
        <fullName evidence="5">Kinesin-4</fullName>
    </submittedName>
</protein>
<organism evidence="5 6">
    <name type="scientific">Platanthera guangdongensis</name>
    <dbReference type="NCBI Taxonomy" id="2320717"/>
    <lineage>
        <taxon>Eukaryota</taxon>
        <taxon>Viridiplantae</taxon>
        <taxon>Streptophyta</taxon>
        <taxon>Embryophyta</taxon>
        <taxon>Tracheophyta</taxon>
        <taxon>Spermatophyta</taxon>
        <taxon>Magnoliopsida</taxon>
        <taxon>Liliopsida</taxon>
        <taxon>Asparagales</taxon>
        <taxon>Orchidaceae</taxon>
        <taxon>Orchidoideae</taxon>
        <taxon>Orchideae</taxon>
        <taxon>Orchidinae</taxon>
        <taxon>Platanthera</taxon>
    </lineage>
</organism>
<keyword evidence="2" id="KW-0505">Motor protein</keyword>
<dbReference type="InterPro" id="IPR001752">
    <property type="entry name" value="Kinesin_motor_dom"/>
</dbReference>
<dbReference type="Proteomes" id="UP001412067">
    <property type="component" value="Unassembled WGS sequence"/>
</dbReference>
<comment type="caution">
    <text evidence="3">Lacks conserved residue(s) required for the propagation of feature annotation.</text>
</comment>
<dbReference type="PROSITE" id="PS50067">
    <property type="entry name" value="KINESIN_MOTOR_2"/>
    <property type="match status" value="1"/>
</dbReference>
<dbReference type="SUPFAM" id="SSF52540">
    <property type="entry name" value="P-loop containing nucleoside triphosphate hydrolases"/>
    <property type="match status" value="1"/>
</dbReference>
<evidence type="ECO:0000256" key="1">
    <source>
        <dbReference type="ARBA" id="ARBA00022701"/>
    </source>
</evidence>
<dbReference type="PANTHER" id="PTHR47972:SF18">
    <property type="entry name" value="KINESIN-LIKE PROTEIN KIN-14R"/>
    <property type="match status" value="1"/>
</dbReference>
<dbReference type="PANTHER" id="PTHR47972">
    <property type="entry name" value="KINESIN-LIKE PROTEIN KLP-3"/>
    <property type="match status" value="1"/>
</dbReference>
<dbReference type="InterPro" id="IPR027640">
    <property type="entry name" value="Kinesin-like_fam"/>
</dbReference>
<evidence type="ECO:0000313" key="5">
    <source>
        <dbReference type="EMBL" id="KAK8959768.1"/>
    </source>
</evidence>
<dbReference type="EMBL" id="JBBWWR010000011">
    <property type="protein sequence ID" value="KAK8959768.1"/>
    <property type="molecule type" value="Genomic_DNA"/>
</dbReference>
<dbReference type="InterPro" id="IPR027417">
    <property type="entry name" value="P-loop_NTPase"/>
</dbReference>
<dbReference type="PRINTS" id="PR00380">
    <property type="entry name" value="KINESINHEAVY"/>
</dbReference>
<dbReference type="Gene3D" id="3.40.850.10">
    <property type="entry name" value="Kinesin motor domain"/>
    <property type="match status" value="1"/>
</dbReference>
<evidence type="ECO:0000256" key="2">
    <source>
        <dbReference type="ARBA" id="ARBA00023175"/>
    </source>
</evidence>
<evidence type="ECO:0000256" key="3">
    <source>
        <dbReference type="PROSITE-ProRule" id="PRU00283"/>
    </source>
</evidence>
<name>A0ABR2M9C3_9ASPA</name>